<evidence type="ECO:0000313" key="2">
    <source>
        <dbReference type="Proteomes" id="UP001227268"/>
    </source>
</evidence>
<name>A0ACC2WFA7_9TREE</name>
<gene>
    <name evidence="1" type="ORF">QFC21_000561</name>
</gene>
<sequence>MASPSVPTPTPTTVIRTNPISLRLWKIISHTSTSSTINNSAGGGGGGAFDDPASKEALDIVSERYCGRIGTSLTSTRNGGAKAKGLSRDRRRAQGGGIGYWLGSDAVPPQTTAERSGSEDEDESEEEDGSSSAGEDNASLGGTPIRLGGGVLSRNQSSAASIRSTTSVVARVSTATGGDVNGHAVVGDQPASSSSLVNGATNARKYFKSDLEKGLVQGSLKFLSAFEKVDEQLQLLRAHMHEMQDRCSTIQGDVDRANAGTEGLLRRANGLREQEQSAQIRNEISQLFLTRFTLPPSAIHLLKSRSLAASFENAQAQSQGVDMQLFEVMDKVKRIRADCRALFEFVGADAVGVRGGGGGGAAAGAAADGKEEVEGEEGDEKGIDGEGVEGRDISLVAKEIMATTTEHLEDAYEKLHRWAMFEFRKVARGEQVEVSPVMRETVKRLRERRDLLDDVLNLLTTTRQQYLLQQFLEALTRGGPNGLPRPIELHAHDPTRYVGDMLAWVHQATASEREFLDALFDVRGHARRMVGEARDMTGQADEEEVLARRCLDRALEGLSRPLKHGAEVRHGGLQVRIQHTVKSQEGIIVTYKIANLVQFYLVTMQRTIGDHALLTKALQEIFDSAHEAFLETLASQGRSLLRFLHPPEPDLAPPMALRDSSATLHEIMSVYDTSLVDEGDREADFAQILRAAVDPLVKMCQHMVDIWPKGTEWEKNIFMINCSLYLQHVLEPYAFTSQRGAELQEQIDSRISTLKQEHYRLLSEQSGLKLIVAAMNDKDDPETPLSRLPGAEPKAISQAMKSFEAFLTSLDIMTSSSLARLSSARIASDIHRFALDQIGKDYERTYSAVLNKDNKYEFPSTLLSRDPEDVYMLMGLD</sequence>
<protein>
    <submittedName>
        <fullName evidence="1">Uncharacterized protein</fullName>
    </submittedName>
</protein>
<comment type="caution">
    <text evidence="1">The sequence shown here is derived from an EMBL/GenBank/DDBJ whole genome shotgun (WGS) entry which is preliminary data.</text>
</comment>
<reference evidence="1" key="1">
    <citation type="submission" date="2023-04" db="EMBL/GenBank/DDBJ databases">
        <title>Draft Genome sequencing of Naganishia species isolated from polar environments using Oxford Nanopore Technology.</title>
        <authorList>
            <person name="Leo P."/>
            <person name="Venkateswaran K."/>
        </authorList>
    </citation>
    <scope>NUCLEOTIDE SEQUENCE</scope>
    <source>
        <strain evidence="1">MNA-CCFEE 5423</strain>
    </source>
</reference>
<dbReference type="EMBL" id="JASBWT010000001">
    <property type="protein sequence ID" value="KAJ9109232.1"/>
    <property type="molecule type" value="Genomic_DNA"/>
</dbReference>
<keyword evidence="2" id="KW-1185">Reference proteome</keyword>
<organism evidence="1 2">
    <name type="scientific">Naganishia friedmannii</name>
    <dbReference type="NCBI Taxonomy" id="89922"/>
    <lineage>
        <taxon>Eukaryota</taxon>
        <taxon>Fungi</taxon>
        <taxon>Dikarya</taxon>
        <taxon>Basidiomycota</taxon>
        <taxon>Agaricomycotina</taxon>
        <taxon>Tremellomycetes</taxon>
        <taxon>Filobasidiales</taxon>
        <taxon>Filobasidiaceae</taxon>
        <taxon>Naganishia</taxon>
    </lineage>
</organism>
<evidence type="ECO:0000313" key="1">
    <source>
        <dbReference type="EMBL" id="KAJ9109232.1"/>
    </source>
</evidence>
<accession>A0ACC2WFA7</accession>
<proteinExistence type="predicted"/>
<dbReference type="Proteomes" id="UP001227268">
    <property type="component" value="Unassembled WGS sequence"/>
</dbReference>